<evidence type="ECO:0000259" key="2">
    <source>
        <dbReference type="SMART" id="SM00014"/>
    </source>
</evidence>
<keyword evidence="1" id="KW-0812">Transmembrane</keyword>
<dbReference type="EMBL" id="AP014680">
    <property type="protein sequence ID" value="BAP85069.1"/>
    <property type="molecule type" value="Genomic_DNA"/>
</dbReference>
<dbReference type="Pfam" id="PF01569">
    <property type="entry name" value="PAP2"/>
    <property type="match status" value="1"/>
</dbReference>
<evidence type="ECO:0000313" key="4">
    <source>
        <dbReference type="Proteomes" id="UP000031620"/>
    </source>
</evidence>
<accession>A0A0A1GVN3</accession>
<dbReference type="Gene3D" id="1.20.144.10">
    <property type="entry name" value="Phosphatidic acid phosphatase type 2/haloperoxidase"/>
    <property type="match status" value="2"/>
</dbReference>
<protein>
    <submittedName>
        <fullName evidence="3">Phosphatase</fullName>
    </submittedName>
</protein>
<dbReference type="SUPFAM" id="SSF48317">
    <property type="entry name" value="Acid phosphatase/Vanadium-dependent haloperoxidase"/>
    <property type="match status" value="1"/>
</dbReference>
<feature type="domain" description="Phosphatidic acid phosphatase type 2/haloperoxidase" evidence="2">
    <location>
        <begin position="86"/>
        <end position="201"/>
    </location>
</feature>
<dbReference type="STRING" id="1291742.LOOC260_105060"/>
<feature type="transmembrane region" description="Helical" evidence="1">
    <location>
        <begin position="186"/>
        <end position="207"/>
    </location>
</feature>
<dbReference type="HOGENOM" id="CLU_072573_3_3_9"/>
<evidence type="ECO:0000256" key="1">
    <source>
        <dbReference type="SAM" id="Phobius"/>
    </source>
</evidence>
<dbReference type="AlphaFoldDB" id="A0A0A1GVN3"/>
<reference evidence="3 4" key="1">
    <citation type="submission" date="2014-11" db="EMBL/GenBank/DDBJ databases">
        <title>Complete genome sequence and analysis of Lactobacillus hokkaidonensis LOOC260T.</title>
        <authorList>
            <person name="Tanizawa Y."/>
            <person name="Tohno M."/>
            <person name="Kaminuma E."/>
            <person name="Nakamura Y."/>
            <person name="Arita M."/>
        </authorList>
    </citation>
    <scope>NUCLEOTIDE SEQUENCE [LARGE SCALE GENOMIC DNA]</scope>
    <source>
        <strain evidence="3 4">LOOC260</strain>
    </source>
</reference>
<keyword evidence="1" id="KW-0472">Membrane</keyword>
<dbReference type="RefSeq" id="WP_041092738.1">
    <property type="nucleotide sequence ID" value="NZ_AP014680.1"/>
</dbReference>
<feature type="transmembrane region" description="Helical" evidence="1">
    <location>
        <begin position="131"/>
        <end position="151"/>
    </location>
</feature>
<dbReference type="KEGG" id="lho:LOOC260_105060"/>
<dbReference type="Proteomes" id="UP000031620">
    <property type="component" value="Chromosome"/>
</dbReference>
<evidence type="ECO:0000313" key="3">
    <source>
        <dbReference type="EMBL" id="BAP85069.1"/>
    </source>
</evidence>
<feature type="transmembrane region" description="Helical" evidence="1">
    <location>
        <begin position="12"/>
        <end position="37"/>
    </location>
</feature>
<dbReference type="PANTHER" id="PTHR14969">
    <property type="entry name" value="SPHINGOSINE-1-PHOSPHATE PHOSPHOHYDROLASE"/>
    <property type="match status" value="1"/>
</dbReference>
<proteinExistence type="predicted"/>
<dbReference type="InterPro" id="IPR000326">
    <property type="entry name" value="PAP2/HPO"/>
</dbReference>
<keyword evidence="1" id="KW-1133">Transmembrane helix</keyword>
<dbReference type="CDD" id="cd03392">
    <property type="entry name" value="PAP2_like_2"/>
    <property type="match status" value="1"/>
</dbReference>
<dbReference type="PANTHER" id="PTHR14969:SF13">
    <property type="entry name" value="AT30094P"/>
    <property type="match status" value="1"/>
</dbReference>
<sequence>MFMEQDSSRLRRFLISGIIFLLIAGMIMANSVAFQLFDSMLQGFFTTGGQTEFKTMLMKLISTLGSPKMAIVYVVIIGFLLWGFKYKIPALWSIATLGSGDIVAFLVKNIVKRARPVQHLVGDDGFSFPSGHVFGMFIIAAILFLVVLPNIKSGLWRLVCQILLIIYLILLAVSRVYLFAHYPSDVIGAMLLAYAWVQVAEWLYVWFAPILKRWKFVANSEV</sequence>
<organism evidence="3 4">
    <name type="scientific">Paucilactobacillus hokkaidonensis JCM 18461</name>
    <dbReference type="NCBI Taxonomy" id="1291742"/>
    <lineage>
        <taxon>Bacteria</taxon>
        <taxon>Bacillati</taxon>
        <taxon>Bacillota</taxon>
        <taxon>Bacilli</taxon>
        <taxon>Lactobacillales</taxon>
        <taxon>Lactobacillaceae</taxon>
        <taxon>Paucilactobacillus</taxon>
    </lineage>
</organism>
<dbReference type="InterPro" id="IPR036938">
    <property type="entry name" value="PAP2/HPO_sf"/>
</dbReference>
<name>A0A0A1GVN3_9LACO</name>
<feature type="transmembrane region" description="Helical" evidence="1">
    <location>
        <begin position="90"/>
        <end position="111"/>
    </location>
</feature>
<feature type="transmembrane region" description="Helical" evidence="1">
    <location>
        <begin position="158"/>
        <end position="180"/>
    </location>
</feature>
<feature type="transmembrane region" description="Helical" evidence="1">
    <location>
        <begin position="57"/>
        <end position="83"/>
    </location>
</feature>
<gene>
    <name evidence="3" type="ORF">LOOC260_105060</name>
</gene>
<dbReference type="SMART" id="SM00014">
    <property type="entry name" value="acidPPc"/>
    <property type="match status" value="1"/>
</dbReference>